<organism evidence="1 2">
    <name type="scientific">Nocardia abscessus</name>
    <dbReference type="NCBI Taxonomy" id="120957"/>
    <lineage>
        <taxon>Bacteria</taxon>
        <taxon>Bacillati</taxon>
        <taxon>Actinomycetota</taxon>
        <taxon>Actinomycetes</taxon>
        <taxon>Mycobacteriales</taxon>
        <taxon>Nocardiaceae</taxon>
        <taxon>Nocardia</taxon>
    </lineage>
</organism>
<dbReference type="Proteomes" id="UP000807309">
    <property type="component" value="Unassembled WGS sequence"/>
</dbReference>
<dbReference type="EMBL" id="JADLRE010000017">
    <property type="protein sequence ID" value="MBF6227803.1"/>
    <property type="molecule type" value="Genomic_DNA"/>
</dbReference>
<dbReference type="InterPro" id="IPR014347">
    <property type="entry name" value="Tautomerase/MIF_sf"/>
</dbReference>
<sequence>MPMLDAYIPDGALPAETEKVLLNTLTDVLLEHEGADPRNPAARALAKVWLHRPAAVLHAGEEPTAPHYRVIASVPEGQFDDERRASMVAAITEAILTAEDGRYDRDPLRIWVFANEIPDGTWGGGGRIARLADIVGVVMGDRDKGRAYAEKRLARTRSVPA</sequence>
<keyword evidence="2" id="KW-1185">Reference proteome</keyword>
<comment type="caution">
    <text evidence="1">The sequence shown here is derived from an EMBL/GenBank/DDBJ whole genome shotgun (WGS) entry which is preliminary data.</text>
</comment>
<proteinExistence type="predicted"/>
<evidence type="ECO:0000313" key="1">
    <source>
        <dbReference type="EMBL" id="MBF6227803.1"/>
    </source>
</evidence>
<name>A0ABS0CHA4_9NOCA</name>
<evidence type="ECO:0000313" key="2">
    <source>
        <dbReference type="Proteomes" id="UP000807309"/>
    </source>
</evidence>
<reference evidence="1 2" key="1">
    <citation type="submission" date="2020-10" db="EMBL/GenBank/DDBJ databases">
        <title>Identification of Nocardia species via Next-generation sequencing and recognition of intraspecies genetic diversity.</title>
        <authorList>
            <person name="Li P."/>
            <person name="Li P."/>
            <person name="Lu B."/>
        </authorList>
    </citation>
    <scope>NUCLEOTIDE SEQUENCE [LARGE SCALE GENOMIC DNA]</scope>
    <source>
        <strain evidence="1 2">N-11</strain>
    </source>
</reference>
<protein>
    <submittedName>
        <fullName evidence="1">Tautomerase family protein</fullName>
    </submittedName>
</protein>
<dbReference type="RefSeq" id="WP_195034757.1">
    <property type="nucleotide sequence ID" value="NZ_JADLRE010000017.1"/>
</dbReference>
<dbReference type="SUPFAM" id="SSF55331">
    <property type="entry name" value="Tautomerase/MIF"/>
    <property type="match status" value="1"/>
</dbReference>
<gene>
    <name evidence="1" type="ORF">IU470_22170</name>
</gene>
<accession>A0ABS0CHA4</accession>
<dbReference type="Gene3D" id="3.30.429.10">
    <property type="entry name" value="Macrophage Migration Inhibitory Factor"/>
    <property type="match status" value="1"/>
</dbReference>